<evidence type="ECO:0000313" key="2">
    <source>
        <dbReference type="Proteomes" id="UP000326464"/>
    </source>
</evidence>
<evidence type="ECO:0000313" key="1">
    <source>
        <dbReference type="EMBL" id="MPY12221.1"/>
    </source>
</evidence>
<dbReference type="InterPro" id="IPR027417">
    <property type="entry name" value="P-loop_NTPase"/>
</dbReference>
<protein>
    <submittedName>
        <fullName evidence="1">Uridine kinase</fullName>
    </submittedName>
</protein>
<dbReference type="OrthoDB" id="572586at2"/>
<accession>A0A7X1TQ52</accession>
<proteinExistence type="predicted"/>
<dbReference type="AlphaFoldDB" id="A0A7X1TQ52"/>
<gene>
    <name evidence="1" type="ORF">FNH21_16125</name>
</gene>
<dbReference type="RefSeq" id="WP_152817085.1">
    <property type="nucleotide sequence ID" value="NZ_VJXX01000008.1"/>
</dbReference>
<dbReference type="GO" id="GO:0016301">
    <property type="term" value="F:kinase activity"/>
    <property type="evidence" value="ECO:0007669"/>
    <property type="project" value="UniProtKB-KW"/>
</dbReference>
<reference evidence="2" key="1">
    <citation type="submission" date="2019-07" db="EMBL/GenBank/DDBJ databases">
        <title>Arthrobacter KR32 sp. nov., isolated from mountain cheese made of cows milk.</title>
        <authorList>
            <person name="Flegler A."/>
        </authorList>
    </citation>
    <scope>NUCLEOTIDE SEQUENCE [LARGE SCALE GENOMIC DNA]</scope>
    <source>
        <strain evidence="2">KR32</strain>
    </source>
</reference>
<keyword evidence="1" id="KW-0808">Transferase</keyword>
<dbReference type="EMBL" id="VJXX01000008">
    <property type="protein sequence ID" value="MPY12221.1"/>
    <property type="molecule type" value="Genomic_DNA"/>
</dbReference>
<comment type="caution">
    <text evidence="1">The sequence shown here is derived from an EMBL/GenBank/DDBJ whole genome shotgun (WGS) entry which is preliminary data.</text>
</comment>
<dbReference type="Proteomes" id="UP000326464">
    <property type="component" value="Unassembled WGS sequence"/>
</dbReference>
<dbReference type="Gene3D" id="3.40.50.300">
    <property type="entry name" value="P-loop containing nucleotide triphosphate hydrolases"/>
    <property type="match status" value="1"/>
</dbReference>
<dbReference type="SUPFAM" id="SSF52540">
    <property type="entry name" value="P-loop containing nucleoside triphosphate hydrolases"/>
    <property type="match status" value="1"/>
</dbReference>
<dbReference type="CDD" id="cd02019">
    <property type="entry name" value="NK"/>
    <property type="match status" value="1"/>
</dbReference>
<keyword evidence="2" id="KW-1185">Reference proteome</keyword>
<name>A0A7X1TQ52_9MICC</name>
<keyword evidence="1" id="KW-0418">Kinase</keyword>
<sequence>MGKFMRDLAESILGAVGTGRRIVAIDGVDGSGKTSFAANLAAETHHRPVITIHADDFLNPSPLRHARGRHSPEGFWKDTYDYPALQQHVLTPLGTEGDGRYSPASYDPVTDQPALAAFLQAPPDALVLVEGMFLHRDELVASWDASVYLDVPFTVTAARMAARDGTNRDPEHPTMRRYVHGQRLYFAAARPRERATFVIDNSDFTAPVVRPVTAPTLPRQAPEEYACGHSW</sequence>
<organism evidence="1 2">
    <name type="scientific">Arthrobacter bussei</name>
    <dbReference type="NCBI Taxonomy" id="2594179"/>
    <lineage>
        <taxon>Bacteria</taxon>
        <taxon>Bacillati</taxon>
        <taxon>Actinomycetota</taxon>
        <taxon>Actinomycetes</taxon>
        <taxon>Micrococcales</taxon>
        <taxon>Micrococcaceae</taxon>
        <taxon>Arthrobacter</taxon>
    </lineage>
</organism>